<dbReference type="Proteomes" id="UP000789525">
    <property type="component" value="Unassembled WGS sequence"/>
</dbReference>
<dbReference type="EMBL" id="CAJVPT010039970">
    <property type="protein sequence ID" value="CAG8724221.1"/>
    <property type="molecule type" value="Genomic_DNA"/>
</dbReference>
<reference evidence="1" key="1">
    <citation type="submission" date="2021-06" db="EMBL/GenBank/DDBJ databases">
        <authorList>
            <person name="Kallberg Y."/>
            <person name="Tangrot J."/>
            <person name="Rosling A."/>
        </authorList>
    </citation>
    <scope>NUCLEOTIDE SEQUENCE</scope>
    <source>
        <strain evidence="1">CL356</strain>
    </source>
</reference>
<keyword evidence="2" id="KW-1185">Reference proteome</keyword>
<proteinExistence type="predicted"/>
<name>A0ACA9PTR8_9GLOM</name>
<evidence type="ECO:0000313" key="1">
    <source>
        <dbReference type="EMBL" id="CAG8724221.1"/>
    </source>
</evidence>
<evidence type="ECO:0000313" key="2">
    <source>
        <dbReference type="Proteomes" id="UP000789525"/>
    </source>
</evidence>
<feature type="non-terminal residue" evidence="1">
    <location>
        <position position="1"/>
    </location>
</feature>
<accession>A0ACA9PTR8</accession>
<comment type="caution">
    <text evidence="1">The sequence shown here is derived from an EMBL/GenBank/DDBJ whole genome shotgun (WGS) entry which is preliminary data.</text>
</comment>
<sequence>AKLCVLFLIISTLSTTDLANVLQSLPKLSTLEVHVKNGVLVGNNQNVIHSRLSHLKNFSTCSFVASQTLGPLVDAPGLIHLTLEEQVGPKTVVQPDLWESCVSHCKLDKRISRLTLAGNTFENGDAQMLSKISAWTGVQHLNLRGTNQSPLLTAMTMDKDVLPNVTYLSLEGTDITGTIIQNLVNSRSHDVEKETKVGRIQTLVLSDCIGIDRAFCEDIVQRVDKLAVHY</sequence>
<organism evidence="1 2">
    <name type="scientific">Acaulospora colombiana</name>
    <dbReference type="NCBI Taxonomy" id="27376"/>
    <lineage>
        <taxon>Eukaryota</taxon>
        <taxon>Fungi</taxon>
        <taxon>Fungi incertae sedis</taxon>
        <taxon>Mucoromycota</taxon>
        <taxon>Glomeromycotina</taxon>
        <taxon>Glomeromycetes</taxon>
        <taxon>Diversisporales</taxon>
        <taxon>Acaulosporaceae</taxon>
        <taxon>Acaulospora</taxon>
    </lineage>
</organism>
<protein>
    <submittedName>
        <fullName evidence="1">12840_t:CDS:1</fullName>
    </submittedName>
</protein>
<gene>
    <name evidence="1" type="ORF">ACOLOM_LOCUS11280</name>
</gene>